<feature type="transmembrane region" description="Helical" evidence="3">
    <location>
        <begin position="201"/>
        <end position="221"/>
    </location>
</feature>
<keyword evidence="5" id="KW-1185">Reference proteome</keyword>
<organism evidence="4 5">
    <name type="scientific">Aureobasidium uvarum</name>
    <dbReference type="NCBI Taxonomy" id="2773716"/>
    <lineage>
        <taxon>Eukaryota</taxon>
        <taxon>Fungi</taxon>
        <taxon>Dikarya</taxon>
        <taxon>Ascomycota</taxon>
        <taxon>Pezizomycotina</taxon>
        <taxon>Dothideomycetes</taxon>
        <taxon>Dothideomycetidae</taxon>
        <taxon>Dothideales</taxon>
        <taxon>Saccotheciaceae</taxon>
        <taxon>Aureobasidium</taxon>
    </lineage>
</organism>
<comment type="caution">
    <text evidence="4">The sequence shown here is derived from an EMBL/GenBank/DDBJ whole genome shotgun (WGS) entry which is preliminary data.</text>
</comment>
<feature type="compositionally biased region" description="Polar residues" evidence="2">
    <location>
        <begin position="1"/>
        <end position="21"/>
    </location>
</feature>
<evidence type="ECO:0000256" key="1">
    <source>
        <dbReference type="SAM" id="Coils"/>
    </source>
</evidence>
<protein>
    <submittedName>
        <fullName evidence="4">Uncharacterized protein</fullName>
    </submittedName>
</protein>
<feature type="coiled-coil region" evidence="1">
    <location>
        <begin position="323"/>
        <end position="350"/>
    </location>
</feature>
<feature type="compositionally biased region" description="Basic and acidic residues" evidence="2">
    <location>
        <begin position="431"/>
        <end position="455"/>
    </location>
</feature>
<keyword evidence="3" id="KW-1133">Transmembrane helix</keyword>
<feature type="compositionally biased region" description="Low complexity" evidence="2">
    <location>
        <begin position="181"/>
        <end position="190"/>
    </location>
</feature>
<reference evidence="4" key="1">
    <citation type="submission" date="2020-06" db="EMBL/GenBank/DDBJ databases">
        <authorList>
            <person name="Onetto C."/>
        </authorList>
    </citation>
    <scope>NUCLEOTIDE SEQUENCE</scope>
</reference>
<evidence type="ECO:0000256" key="3">
    <source>
        <dbReference type="SAM" id="Phobius"/>
    </source>
</evidence>
<feature type="region of interest" description="Disordered" evidence="2">
    <location>
        <begin position="1"/>
        <end position="61"/>
    </location>
</feature>
<dbReference type="PANTHER" id="PTHR42032:SF1">
    <property type="entry name" value="YALI0E30679P"/>
    <property type="match status" value="1"/>
</dbReference>
<evidence type="ECO:0000313" key="4">
    <source>
        <dbReference type="EMBL" id="CAD0110109.1"/>
    </source>
</evidence>
<feature type="transmembrane region" description="Helical" evidence="3">
    <location>
        <begin position="381"/>
        <end position="406"/>
    </location>
</feature>
<dbReference type="EMBL" id="CAINUL010000005">
    <property type="protein sequence ID" value="CAD0110109.1"/>
    <property type="molecule type" value="Genomic_DNA"/>
</dbReference>
<dbReference type="Proteomes" id="UP000745764">
    <property type="component" value="Unassembled WGS sequence"/>
</dbReference>
<proteinExistence type="predicted"/>
<accession>A0A9N8KE41</accession>
<sequence>MSKASFKTSAPPSPDEASQTPVAGASSALPLPPSLTLRSRSSTKTSPPAADGASPIEPSLSRRRSSLLSFSSLDDTRHSAGDFIRPSLGLDDDDSTAPEDLSHWHSSPLAFAFLPALAGLFFTNGSAFVTDIILLGLAALFLNWSVRLPWDWYRSAQAQFTLDQLSSQDPNQDDQRPQSPERAQSSQEQEDAAASLRQHELLALISTFLFPAGAAYLLHVIRGQLSRPSEGLVSDYNLTIFLLAAEIRPIRQLIRLFTHRTIHLQRIVRGNSDPSAMSRKDKAITELASRLVILEDKFGDQLSSPGVSIIQKEEVSALSSDIRKRYEPRLDALERAVRRYEKRATTLTLLTEQRLQSLENRLQDALSLAAVAAQSSSKPGIVAALLSALAKTLAVLLEFVWFVFVWPLKVTESMLKKAGVLVLGPSSPPRRRSDSKGARPRAEKKKDDSYFQRHY</sequence>
<feature type="region of interest" description="Disordered" evidence="2">
    <location>
        <begin position="165"/>
        <end position="190"/>
    </location>
</feature>
<feature type="transmembrane region" description="Helical" evidence="3">
    <location>
        <begin position="109"/>
        <end position="142"/>
    </location>
</feature>
<evidence type="ECO:0000313" key="5">
    <source>
        <dbReference type="Proteomes" id="UP000745764"/>
    </source>
</evidence>
<name>A0A9N8KE41_9PEZI</name>
<feature type="region of interest" description="Disordered" evidence="2">
    <location>
        <begin position="426"/>
        <end position="455"/>
    </location>
</feature>
<gene>
    <name evidence="4" type="ORF">AWRI4620_LOCUS4364</name>
</gene>
<dbReference type="PANTHER" id="PTHR42032">
    <property type="entry name" value="YALI0E30679P"/>
    <property type="match status" value="1"/>
</dbReference>
<dbReference type="AlphaFoldDB" id="A0A9N8KE41"/>
<dbReference type="OrthoDB" id="5422510at2759"/>
<keyword evidence="3" id="KW-0812">Transmembrane</keyword>
<keyword evidence="1" id="KW-0175">Coiled coil</keyword>
<keyword evidence="3" id="KW-0472">Membrane</keyword>
<feature type="compositionally biased region" description="Low complexity" evidence="2">
    <location>
        <begin position="25"/>
        <end position="50"/>
    </location>
</feature>
<evidence type="ECO:0000256" key="2">
    <source>
        <dbReference type="SAM" id="MobiDB-lite"/>
    </source>
</evidence>